<name>A0A9W6HAT8_9MICO</name>
<reference evidence="1" key="2">
    <citation type="submission" date="2023-01" db="EMBL/GenBank/DDBJ databases">
        <authorList>
            <person name="Sun Q."/>
            <person name="Evtushenko L."/>
        </authorList>
    </citation>
    <scope>NUCLEOTIDE SEQUENCE</scope>
    <source>
        <strain evidence="1">VKM Ac-1401</strain>
    </source>
</reference>
<dbReference type="EMBL" id="BSEN01000013">
    <property type="protein sequence ID" value="GLJ77104.1"/>
    <property type="molecule type" value="Genomic_DNA"/>
</dbReference>
<evidence type="ECO:0000313" key="1">
    <source>
        <dbReference type="EMBL" id="GLJ77104.1"/>
    </source>
</evidence>
<comment type="caution">
    <text evidence="1">The sequence shown here is derived from an EMBL/GenBank/DDBJ whole genome shotgun (WGS) entry which is preliminary data.</text>
</comment>
<dbReference type="AlphaFoldDB" id="A0A9W6HAT8"/>
<accession>A0A9W6HAT8</accession>
<dbReference type="RefSeq" id="WP_271177754.1">
    <property type="nucleotide sequence ID" value="NZ_BAAAJO010000004.1"/>
</dbReference>
<proteinExistence type="predicted"/>
<sequence length="54" mass="5767">MDSTGNSSEALVVVTDRMLNAEEAGDYVAAVYWAAVRARVIIRIANEVSRPGGD</sequence>
<dbReference type="Proteomes" id="UP001142372">
    <property type="component" value="Unassembled WGS sequence"/>
</dbReference>
<evidence type="ECO:0000313" key="2">
    <source>
        <dbReference type="Proteomes" id="UP001142372"/>
    </source>
</evidence>
<reference evidence="1" key="1">
    <citation type="journal article" date="2014" name="Int. J. Syst. Evol. Microbiol.">
        <title>Complete genome sequence of Corynebacterium casei LMG S-19264T (=DSM 44701T), isolated from a smear-ripened cheese.</title>
        <authorList>
            <consortium name="US DOE Joint Genome Institute (JGI-PGF)"/>
            <person name="Walter F."/>
            <person name="Albersmeier A."/>
            <person name="Kalinowski J."/>
            <person name="Ruckert C."/>
        </authorList>
    </citation>
    <scope>NUCLEOTIDE SEQUENCE</scope>
    <source>
        <strain evidence="1">VKM Ac-1401</strain>
    </source>
</reference>
<gene>
    <name evidence="1" type="ORF">GCM10017584_26780</name>
</gene>
<protein>
    <submittedName>
        <fullName evidence="1">Uncharacterized protein</fullName>
    </submittedName>
</protein>
<keyword evidence="2" id="KW-1185">Reference proteome</keyword>
<organism evidence="1 2">
    <name type="scientific">Leifsonia poae</name>
    <dbReference type="NCBI Taxonomy" id="110933"/>
    <lineage>
        <taxon>Bacteria</taxon>
        <taxon>Bacillati</taxon>
        <taxon>Actinomycetota</taxon>
        <taxon>Actinomycetes</taxon>
        <taxon>Micrococcales</taxon>
        <taxon>Microbacteriaceae</taxon>
        <taxon>Leifsonia</taxon>
    </lineage>
</organism>